<dbReference type="Proteomes" id="UP000288716">
    <property type="component" value="Unassembled WGS sequence"/>
</dbReference>
<evidence type="ECO:0000313" key="2">
    <source>
        <dbReference type="Proteomes" id="UP000288716"/>
    </source>
</evidence>
<evidence type="ECO:0000313" key="1">
    <source>
        <dbReference type="EMBL" id="RWS24132.1"/>
    </source>
</evidence>
<dbReference type="Gene3D" id="1.10.600.10">
    <property type="entry name" value="Farnesyl Diphosphate Synthase"/>
    <property type="match status" value="1"/>
</dbReference>
<organism evidence="1 2">
    <name type="scientific">Leptotrombidium deliense</name>
    <dbReference type="NCBI Taxonomy" id="299467"/>
    <lineage>
        <taxon>Eukaryota</taxon>
        <taxon>Metazoa</taxon>
        <taxon>Ecdysozoa</taxon>
        <taxon>Arthropoda</taxon>
        <taxon>Chelicerata</taxon>
        <taxon>Arachnida</taxon>
        <taxon>Acari</taxon>
        <taxon>Acariformes</taxon>
        <taxon>Trombidiformes</taxon>
        <taxon>Prostigmata</taxon>
        <taxon>Anystina</taxon>
        <taxon>Parasitengona</taxon>
        <taxon>Trombiculoidea</taxon>
        <taxon>Trombiculidae</taxon>
        <taxon>Leptotrombidium</taxon>
    </lineage>
</organism>
<proteinExistence type="predicted"/>
<comment type="caution">
    <text evidence="1">The sequence shown here is derived from an EMBL/GenBank/DDBJ whole genome shotgun (WGS) entry which is preliminary data.</text>
</comment>
<dbReference type="InterPro" id="IPR008949">
    <property type="entry name" value="Isoprenoid_synthase_dom_sf"/>
</dbReference>
<accession>A0A443S9C9</accession>
<gene>
    <name evidence="1" type="ORF">B4U80_13266</name>
</gene>
<dbReference type="EMBL" id="NCKV01005326">
    <property type="protein sequence ID" value="RWS24132.1"/>
    <property type="molecule type" value="Genomic_DNA"/>
</dbReference>
<dbReference type="VEuPathDB" id="VectorBase:LDEU007908"/>
<name>A0A443S9C9_9ACAR</name>
<dbReference type="Pfam" id="PF19086">
    <property type="entry name" value="Terpene_syn_C_2"/>
    <property type="match status" value="1"/>
</dbReference>
<dbReference type="AlphaFoldDB" id="A0A443S9C9"/>
<sequence length="311" mass="35429">MKMENATIAALSCPNNFAAGVNPNEKELLDSFESWVKEKFPKNKDGNEKMLTLVCRCMPQASTEFLLFASKALFLEKLLLETLKNENGKRHETIMKLLQSVQKIAMNEWKEAELSAIEKTAVEIVNSGKHLVNADFEKRFLPKLISYLKALAEIEEQKQQGCLPSFPEVLTLRHCSSSAEMLIELCEAGMGLELSIENRCDSIIQRMLKTVIKMSLIGNDLAKFEEANDCINHVVNAVKRNRNCTWQKALDETVQLYTCEQSSFTALEKLVDVDAMQQGKVVKKYLKMLKFVVRAMHDYNELSNERVVRIQ</sequence>
<keyword evidence="2" id="KW-1185">Reference proteome</keyword>
<protein>
    <submittedName>
        <fullName evidence="1">Uncharacterized protein</fullName>
    </submittedName>
</protein>
<dbReference type="SUPFAM" id="SSF48576">
    <property type="entry name" value="Terpenoid synthases"/>
    <property type="match status" value="1"/>
</dbReference>
<reference evidence="1 2" key="1">
    <citation type="journal article" date="2018" name="Gigascience">
        <title>Genomes of trombidid mites reveal novel predicted allergens and laterally-transferred genes associated with secondary metabolism.</title>
        <authorList>
            <person name="Dong X."/>
            <person name="Chaisiri K."/>
            <person name="Xia D."/>
            <person name="Armstrong S.D."/>
            <person name="Fang Y."/>
            <person name="Donnelly M.J."/>
            <person name="Kadowaki T."/>
            <person name="McGarry J.W."/>
            <person name="Darby A.C."/>
            <person name="Makepeace B.L."/>
        </authorList>
    </citation>
    <scope>NUCLEOTIDE SEQUENCE [LARGE SCALE GENOMIC DNA]</scope>
    <source>
        <strain evidence="1">UoL-UT</strain>
    </source>
</reference>